<dbReference type="InterPro" id="IPR000524">
    <property type="entry name" value="Tscrpt_reg_HTH_GntR"/>
</dbReference>
<feature type="domain" description="HTH gntR-type" evidence="4">
    <location>
        <begin position="42"/>
        <end position="108"/>
    </location>
</feature>
<dbReference type="PROSITE" id="PS50949">
    <property type="entry name" value="HTH_GNTR"/>
    <property type="match status" value="1"/>
</dbReference>
<dbReference type="InterPro" id="IPR028978">
    <property type="entry name" value="Chorismate_lyase_/UTRA_dom_sf"/>
</dbReference>
<keyword evidence="1" id="KW-0805">Transcription regulation</keyword>
<keyword evidence="2" id="KW-0238">DNA-binding</keyword>
<sequence>MRAICDTVKSMERERTCLDSHLSRQVVGIGMVSPMSAGPDFAPLYFRIEQELRARIAQARPHDPLPSEPELAREFGVSRMTARAAVTQLVNDGLAYRAPGRGTFVAVPTGPRRADNLIRLSEEIRKQGKVPTSRVVSAELRPATVIEATRLRQRAGEVVAIYRVRQADGDPFAFEHACYPGVLNELLDFDLSGSVHEALVTLGRIPTRGTSTITAQPANEEDAKELGVEVGTALLVEERLILDQEGRPLELSESRYNGTKYRLDVAFGVEPHQ</sequence>
<dbReference type="Pfam" id="PF07702">
    <property type="entry name" value="UTRA"/>
    <property type="match status" value="1"/>
</dbReference>
<dbReference type="InterPro" id="IPR036390">
    <property type="entry name" value="WH_DNA-bd_sf"/>
</dbReference>
<evidence type="ECO:0000256" key="3">
    <source>
        <dbReference type="ARBA" id="ARBA00023163"/>
    </source>
</evidence>
<evidence type="ECO:0000313" key="5">
    <source>
        <dbReference type="EMBL" id="GIE68977.1"/>
    </source>
</evidence>
<dbReference type="PRINTS" id="PR00035">
    <property type="entry name" value="HTHGNTR"/>
</dbReference>
<dbReference type="Proteomes" id="UP000624709">
    <property type="component" value="Unassembled WGS sequence"/>
</dbReference>
<dbReference type="EMBL" id="BOMS01000076">
    <property type="protein sequence ID" value="GIE68977.1"/>
    <property type="molecule type" value="Genomic_DNA"/>
</dbReference>
<keyword evidence="6" id="KW-1185">Reference proteome</keyword>
<comment type="caution">
    <text evidence="5">The sequence shown here is derived from an EMBL/GenBank/DDBJ whole genome shotgun (WGS) entry which is preliminary data.</text>
</comment>
<keyword evidence="3" id="KW-0804">Transcription</keyword>
<dbReference type="InterPro" id="IPR050679">
    <property type="entry name" value="Bact_HTH_transcr_reg"/>
</dbReference>
<gene>
    <name evidence="5" type="primary">yvoA_2</name>
    <name evidence="5" type="ORF">Apa02nite_050850</name>
</gene>
<protein>
    <submittedName>
        <fullName evidence="5">HTH-type transcriptional repressor YvoA</fullName>
    </submittedName>
</protein>
<dbReference type="SMART" id="SM00345">
    <property type="entry name" value="HTH_GNTR"/>
    <property type="match status" value="1"/>
</dbReference>
<dbReference type="InterPro" id="IPR036388">
    <property type="entry name" value="WH-like_DNA-bd_sf"/>
</dbReference>
<evidence type="ECO:0000256" key="2">
    <source>
        <dbReference type="ARBA" id="ARBA00023125"/>
    </source>
</evidence>
<dbReference type="Gene3D" id="3.40.1410.10">
    <property type="entry name" value="Chorismate lyase-like"/>
    <property type="match status" value="1"/>
</dbReference>
<dbReference type="SUPFAM" id="SSF46785">
    <property type="entry name" value="Winged helix' DNA-binding domain"/>
    <property type="match status" value="1"/>
</dbReference>
<dbReference type="CDD" id="cd07377">
    <property type="entry name" value="WHTH_GntR"/>
    <property type="match status" value="1"/>
</dbReference>
<dbReference type="PANTHER" id="PTHR44846:SF1">
    <property type="entry name" value="MANNOSYL-D-GLYCERATE TRANSPORT_METABOLISM SYSTEM REPRESSOR MNGR-RELATED"/>
    <property type="match status" value="1"/>
</dbReference>
<dbReference type="InterPro" id="IPR011663">
    <property type="entry name" value="UTRA"/>
</dbReference>
<dbReference type="SMART" id="SM00866">
    <property type="entry name" value="UTRA"/>
    <property type="match status" value="1"/>
</dbReference>
<accession>A0ABQ4BE61</accession>
<proteinExistence type="predicted"/>
<evidence type="ECO:0000256" key="1">
    <source>
        <dbReference type="ARBA" id="ARBA00023015"/>
    </source>
</evidence>
<evidence type="ECO:0000259" key="4">
    <source>
        <dbReference type="PROSITE" id="PS50949"/>
    </source>
</evidence>
<dbReference type="PANTHER" id="PTHR44846">
    <property type="entry name" value="MANNOSYL-D-GLYCERATE TRANSPORT/METABOLISM SYSTEM REPRESSOR MNGR-RELATED"/>
    <property type="match status" value="1"/>
</dbReference>
<name>A0ABQ4BE61_9ACTN</name>
<dbReference type="Pfam" id="PF00392">
    <property type="entry name" value="GntR"/>
    <property type="match status" value="1"/>
</dbReference>
<dbReference type="SUPFAM" id="SSF64288">
    <property type="entry name" value="Chorismate lyase-like"/>
    <property type="match status" value="1"/>
</dbReference>
<dbReference type="Gene3D" id="1.10.10.10">
    <property type="entry name" value="Winged helix-like DNA-binding domain superfamily/Winged helix DNA-binding domain"/>
    <property type="match status" value="1"/>
</dbReference>
<evidence type="ECO:0000313" key="6">
    <source>
        <dbReference type="Proteomes" id="UP000624709"/>
    </source>
</evidence>
<organism evidence="5 6">
    <name type="scientific">Actinoplanes palleronii</name>
    <dbReference type="NCBI Taxonomy" id="113570"/>
    <lineage>
        <taxon>Bacteria</taxon>
        <taxon>Bacillati</taxon>
        <taxon>Actinomycetota</taxon>
        <taxon>Actinomycetes</taxon>
        <taxon>Micromonosporales</taxon>
        <taxon>Micromonosporaceae</taxon>
        <taxon>Actinoplanes</taxon>
    </lineage>
</organism>
<reference evidence="5 6" key="1">
    <citation type="submission" date="2021-01" db="EMBL/GenBank/DDBJ databases">
        <title>Whole genome shotgun sequence of Actinoplanes palleronii NBRC 14916.</title>
        <authorList>
            <person name="Komaki H."/>
            <person name="Tamura T."/>
        </authorList>
    </citation>
    <scope>NUCLEOTIDE SEQUENCE [LARGE SCALE GENOMIC DNA]</scope>
    <source>
        <strain evidence="5 6">NBRC 14916</strain>
    </source>
</reference>